<dbReference type="Gene3D" id="1.10.3480.10">
    <property type="entry name" value="TorD-like"/>
    <property type="match status" value="1"/>
</dbReference>
<accession>A0A6M8J6H5</accession>
<dbReference type="InterPro" id="IPR050289">
    <property type="entry name" value="TorD/DmsD_chaperones"/>
</dbReference>
<dbReference type="RefSeq" id="WP_173164702.1">
    <property type="nucleotide sequence ID" value="NZ_CP053716.1"/>
</dbReference>
<dbReference type="PANTHER" id="PTHR34227:SF1">
    <property type="entry name" value="DIMETHYL SULFOXIDE REDUCTASE CHAPERONE-RELATED"/>
    <property type="match status" value="1"/>
</dbReference>
<dbReference type="InterPro" id="IPR020945">
    <property type="entry name" value="DMSO/NO3_reduct_chaperone"/>
</dbReference>
<evidence type="ECO:0000313" key="4">
    <source>
        <dbReference type="Proteomes" id="UP000503297"/>
    </source>
</evidence>
<dbReference type="Pfam" id="PF02613">
    <property type="entry name" value="Nitrate_red_del"/>
    <property type="match status" value="1"/>
</dbReference>
<name>A0A6M8J6H5_9ACTN</name>
<gene>
    <name evidence="3" type="ORF">HLV38_04895</name>
</gene>
<proteinExistence type="predicted"/>
<evidence type="ECO:0000313" key="3">
    <source>
        <dbReference type="EMBL" id="QKF07526.1"/>
    </source>
</evidence>
<dbReference type="PANTHER" id="PTHR34227">
    <property type="entry name" value="CHAPERONE PROTEIN YCDY"/>
    <property type="match status" value="1"/>
</dbReference>
<evidence type="ECO:0000256" key="1">
    <source>
        <dbReference type="ARBA" id="ARBA00023186"/>
    </source>
</evidence>
<feature type="compositionally biased region" description="Low complexity" evidence="2">
    <location>
        <begin position="214"/>
        <end position="228"/>
    </location>
</feature>
<protein>
    <submittedName>
        <fullName evidence="3">Molecular chaperone TorD family protein</fullName>
    </submittedName>
</protein>
<dbReference type="SUPFAM" id="SSF89155">
    <property type="entry name" value="TorD-like"/>
    <property type="match status" value="1"/>
</dbReference>
<evidence type="ECO:0000256" key="2">
    <source>
        <dbReference type="SAM" id="MobiDB-lite"/>
    </source>
</evidence>
<dbReference type="KEGG" id="bwa:HLV38_04895"/>
<dbReference type="EMBL" id="CP053716">
    <property type="protein sequence ID" value="QKF07526.1"/>
    <property type="molecule type" value="Genomic_DNA"/>
</dbReference>
<organism evidence="3 4">
    <name type="scientific">Berryella wangjianweii</name>
    <dbReference type="NCBI Taxonomy" id="2734634"/>
    <lineage>
        <taxon>Bacteria</taxon>
        <taxon>Bacillati</taxon>
        <taxon>Actinomycetota</taxon>
        <taxon>Coriobacteriia</taxon>
        <taxon>Eggerthellales</taxon>
        <taxon>Eggerthellaceae</taxon>
        <taxon>Berryella</taxon>
    </lineage>
</organism>
<dbReference type="AlphaFoldDB" id="A0A6M8J6H5"/>
<keyword evidence="1" id="KW-0143">Chaperone</keyword>
<reference evidence="4" key="1">
    <citation type="submission" date="2020-05" db="EMBL/GenBank/DDBJ databases">
        <title>Novel species in genus Nocardioides.</title>
        <authorList>
            <person name="Zhang G."/>
        </authorList>
    </citation>
    <scope>NUCLEOTIDE SEQUENCE [LARGE SCALE GENOMIC DNA]</scope>
    <source>
        <strain evidence="4">zg-1050</strain>
    </source>
</reference>
<dbReference type="InterPro" id="IPR036411">
    <property type="entry name" value="TorD-like_sf"/>
</dbReference>
<keyword evidence="4" id="KW-1185">Reference proteome</keyword>
<feature type="region of interest" description="Disordered" evidence="2">
    <location>
        <begin position="203"/>
        <end position="228"/>
    </location>
</feature>
<sequence length="228" mass="23947">MSAGYWKEQAERFAFAGTLLLVPPNQLEDPGLQHPFWDVLAADADQAVAAAASRSRQLARDDAARDVSVIAQEYVRLFMGPPRPAVAPWETMHRGGGAEGVGFGAPTYRMRDELRAAGLSFEGSGQYEDHLGIELLFLSVLCERAAEGGDATEPAAFARRHPGAWAGAFARKVAQAAPEGLYAQVTLMAARFLEQLAEAASAAASEAADDEAPAQDGADAAGCAASAE</sequence>
<dbReference type="Proteomes" id="UP000503297">
    <property type="component" value="Chromosome"/>
</dbReference>